<feature type="transmembrane region" description="Helical" evidence="2">
    <location>
        <begin position="261"/>
        <end position="284"/>
    </location>
</feature>
<name>A0A167XPA8_9EURO</name>
<evidence type="ECO:0000256" key="1">
    <source>
        <dbReference type="SAM" id="MobiDB-lite"/>
    </source>
</evidence>
<feature type="transmembrane region" description="Helical" evidence="2">
    <location>
        <begin position="212"/>
        <end position="230"/>
    </location>
</feature>
<feature type="transmembrane region" description="Helical" evidence="2">
    <location>
        <begin position="88"/>
        <end position="107"/>
    </location>
</feature>
<feature type="transmembrane region" description="Helical" evidence="2">
    <location>
        <begin position="160"/>
        <end position="182"/>
    </location>
</feature>
<keyword evidence="2" id="KW-0812">Transmembrane</keyword>
<dbReference type="VEuPathDB" id="FungiDB:AAP_03839"/>
<evidence type="ECO:0000313" key="3">
    <source>
        <dbReference type="EMBL" id="KZZ90309.1"/>
    </source>
</evidence>
<dbReference type="OrthoDB" id="5308502at2759"/>
<proteinExistence type="predicted"/>
<sequence>MSGIKIRDLLDFPRGGDERDTVINGEHLNLTTLHHFHYSLYSNDTISNGSKCYLAFGEHKPFIFENGTWVNATSCYDPFFKVGTRGTAGVAFASAFAITIMFTLANLKKHGTLHLPVTKKFAPVSRRWQWYWMLALAAAGCISGFMSIDVDRNYCQSMAIMLQSFFFFLMVPIMLATVWEGVRHWGSWQERQIYDADNYAFDTHTTRERQEFFLPLIFYLFTFMNFFLTVPRSWTTFQKQRSPDQTEAIAKPAATDNRFKAASVFTFLSLITIVYSLGHSIYRYTTHPRNKLMRFCFYPIAAPFKFILCIILLLVRLVYGVVSVWNWRYSPVKYNGDPAVLYGLGYTPAILIIVILNIWGYFEENEDKVLIRQREQISLHMDNELGIDRSAAKPVWWKRMRPDYHPGFGHDANGKLRTLVMHVGGGQPTQKNLQQDVEMTNIEISKQLEKKKKDEESDYYLRYHKRDENEMNEYTAKYHAKGSSLLETTGGTTAVSSPKPKSMSSNAELLAPSDATTVVSTQGSLTSSVAQGNPQNVRSMLDP</sequence>
<reference evidence="3 4" key="1">
    <citation type="journal article" date="2016" name="Genome Biol. Evol.">
        <title>Divergent and convergent evolution of fungal pathogenicity.</title>
        <authorList>
            <person name="Shang Y."/>
            <person name="Xiao G."/>
            <person name="Zheng P."/>
            <person name="Cen K."/>
            <person name="Zhan S."/>
            <person name="Wang C."/>
        </authorList>
    </citation>
    <scope>NUCLEOTIDE SEQUENCE [LARGE SCALE GENOMIC DNA]</scope>
    <source>
        <strain evidence="3 4">ARSEF 7405</strain>
    </source>
</reference>
<keyword evidence="2" id="KW-0472">Membrane</keyword>
<organism evidence="3 4">
    <name type="scientific">Ascosphaera apis ARSEF 7405</name>
    <dbReference type="NCBI Taxonomy" id="392613"/>
    <lineage>
        <taxon>Eukaryota</taxon>
        <taxon>Fungi</taxon>
        <taxon>Dikarya</taxon>
        <taxon>Ascomycota</taxon>
        <taxon>Pezizomycotina</taxon>
        <taxon>Eurotiomycetes</taxon>
        <taxon>Eurotiomycetidae</taxon>
        <taxon>Onygenales</taxon>
        <taxon>Ascosphaeraceae</taxon>
        <taxon>Ascosphaera</taxon>
    </lineage>
</organism>
<dbReference type="Pfam" id="PF10361">
    <property type="entry name" value="DUF2434"/>
    <property type="match status" value="1"/>
</dbReference>
<gene>
    <name evidence="3" type="ORF">AAP_03839</name>
</gene>
<dbReference type="EMBL" id="AZGZ01000017">
    <property type="protein sequence ID" value="KZZ90309.1"/>
    <property type="molecule type" value="Genomic_DNA"/>
</dbReference>
<dbReference type="Proteomes" id="UP000242877">
    <property type="component" value="Unassembled WGS sequence"/>
</dbReference>
<feature type="transmembrane region" description="Helical" evidence="2">
    <location>
        <begin position="296"/>
        <end position="319"/>
    </location>
</feature>
<feature type="transmembrane region" description="Helical" evidence="2">
    <location>
        <begin position="128"/>
        <end position="148"/>
    </location>
</feature>
<feature type="compositionally biased region" description="Polar residues" evidence="1">
    <location>
        <begin position="514"/>
        <end position="543"/>
    </location>
</feature>
<feature type="region of interest" description="Disordered" evidence="1">
    <location>
        <begin position="485"/>
        <end position="543"/>
    </location>
</feature>
<evidence type="ECO:0000256" key="2">
    <source>
        <dbReference type="SAM" id="Phobius"/>
    </source>
</evidence>
<keyword evidence="4" id="KW-1185">Reference proteome</keyword>
<evidence type="ECO:0000313" key="4">
    <source>
        <dbReference type="Proteomes" id="UP000242877"/>
    </source>
</evidence>
<comment type="caution">
    <text evidence="3">The sequence shown here is derived from an EMBL/GenBank/DDBJ whole genome shotgun (WGS) entry which is preliminary data.</text>
</comment>
<protein>
    <submittedName>
        <fullName evidence="3">Uncharacterized protein</fullName>
    </submittedName>
</protein>
<feature type="transmembrane region" description="Helical" evidence="2">
    <location>
        <begin position="339"/>
        <end position="362"/>
    </location>
</feature>
<keyword evidence="2" id="KW-1133">Transmembrane helix</keyword>
<dbReference type="AlphaFoldDB" id="A0A167XPA8"/>
<dbReference type="InterPro" id="IPR018830">
    <property type="entry name" value="DUF2434"/>
</dbReference>
<accession>A0A167XPA8</accession>